<dbReference type="PROSITE" id="PS50109">
    <property type="entry name" value="HIS_KIN"/>
    <property type="match status" value="1"/>
</dbReference>
<evidence type="ECO:0000259" key="14">
    <source>
        <dbReference type="PROSITE" id="PS50885"/>
    </source>
</evidence>
<evidence type="ECO:0000256" key="8">
    <source>
        <dbReference type="ARBA" id="ARBA00022777"/>
    </source>
</evidence>
<feature type="transmembrane region" description="Helical" evidence="12">
    <location>
        <begin position="161"/>
        <end position="185"/>
    </location>
</feature>
<keyword evidence="5" id="KW-0597">Phosphoprotein</keyword>
<dbReference type="Gene3D" id="3.30.565.10">
    <property type="entry name" value="Histidine kinase-like ATPase, C-terminal domain"/>
    <property type="match status" value="1"/>
</dbReference>
<evidence type="ECO:0000256" key="10">
    <source>
        <dbReference type="ARBA" id="ARBA00023012"/>
    </source>
</evidence>
<name>A0A919UF03_9ACTN</name>
<dbReference type="Gene3D" id="6.10.340.10">
    <property type="match status" value="1"/>
</dbReference>
<dbReference type="SMART" id="SM00304">
    <property type="entry name" value="HAMP"/>
    <property type="match status" value="1"/>
</dbReference>
<dbReference type="SUPFAM" id="SSF158472">
    <property type="entry name" value="HAMP domain-like"/>
    <property type="match status" value="1"/>
</dbReference>
<dbReference type="InterPro" id="IPR003660">
    <property type="entry name" value="HAMP_dom"/>
</dbReference>
<dbReference type="Pfam" id="PF02518">
    <property type="entry name" value="HATPase_c"/>
    <property type="match status" value="1"/>
</dbReference>
<evidence type="ECO:0000256" key="12">
    <source>
        <dbReference type="SAM" id="Phobius"/>
    </source>
</evidence>
<dbReference type="Gene3D" id="1.10.287.130">
    <property type="match status" value="1"/>
</dbReference>
<evidence type="ECO:0000256" key="5">
    <source>
        <dbReference type="ARBA" id="ARBA00022553"/>
    </source>
</evidence>
<proteinExistence type="predicted"/>
<keyword evidence="7 12" id="KW-0812">Transmembrane</keyword>
<dbReference type="EMBL" id="BONQ01000096">
    <property type="protein sequence ID" value="GIG48148.1"/>
    <property type="molecule type" value="Genomic_DNA"/>
</dbReference>
<dbReference type="InterPro" id="IPR004358">
    <property type="entry name" value="Sig_transdc_His_kin-like_C"/>
</dbReference>
<keyword evidence="9 12" id="KW-1133">Transmembrane helix</keyword>
<dbReference type="CDD" id="cd00082">
    <property type="entry name" value="HisKA"/>
    <property type="match status" value="1"/>
</dbReference>
<dbReference type="EC" id="2.7.13.3" evidence="4"/>
<dbReference type="InterPro" id="IPR036097">
    <property type="entry name" value="HisK_dim/P_sf"/>
</dbReference>
<evidence type="ECO:0000256" key="3">
    <source>
        <dbReference type="ARBA" id="ARBA00004236"/>
    </source>
</evidence>
<dbReference type="GO" id="GO:0000155">
    <property type="term" value="F:phosphorelay sensor kinase activity"/>
    <property type="evidence" value="ECO:0007669"/>
    <property type="project" value="InterPro"/>
</dbReference>
<comment type="subcellular location">
    <subcellularLocation>
        <location evidence="3">Cell membrane</location>
    </subcellularLocation>
    <subcellularLocation>
        <location evidence="2">Membrane</location>
        <topology evidence="2">Multi-pass membrane protein</topology>
    </subcellularLocation>
</comment>
<evidence type="ECO:0000259" key="13">
    <source>
        <dbReference type="PROSITE" id="PS50109"/>
    </source>
</evidence>
<dbReference type="SUPFAM" id="SSF47384">
    <property type="entry name" value="Homodimeric domain of signal transducing histidine kinase"/>
    <property type="match status" value="1"/>
</dbReference>
<dbReference type="SMART" id="SM00387">
    <property type="entry name" value="HATPase_c"/>
    <property type="match status" value="1"/>
</dbReference>
<dbReference type="PANTHER" id="PTHR45436">
    <property type="entry name" value="SENSOR HISTIDINE KINASE YKOH"/>
    <property type="match status" value="1"/>
</dbReference>
<keyword evidence="16" id="KW-1185">Reference proteome</keyword>
<evidence type="ECO:0000256" key="2">
    <source>
        <dbReference type="ARBA" id="ARBA00004141"/>
    </source>
</evidence>
<feature type="domain" description="Histidine kinase" evidence="13">
    <location>
        <begin position="247"/>
        <end position="462"/>
    </location>
</feature>
<dbReference type="CDD" id="cd00075">
    <property type="entry name" value="HATPase"/>
    <property type="match status" value="1"/>
</dbReference>
<evidence type="ECO:0000256" key="1">
    <source>
        <dbReference type="ARBA" id="ARBA00000085"/>
    </source>
</evidence>
<sequence>MRVRLVATYLLLLLLVLTALEVPFALSIASRDTQQVVADRLADATRFATLAEPALRAPRETDELTAELARYDEVYGIAAIVVNQDAVGVVASRPGVNLADKAVQRQARRALEGREASDDGTIWPWRLEPFVVAVPVGRGGEVIGAVVTVSPVGKRVAGVRAAWSVLAGGGLVVLFAGIVAAWSLARWTLRPVAELDAAAHELGAGDYAARVPAADGPPELRRLGSAFNEMAATVADSLERQRAFVSHASHQLRNPLTAVRLRVEDLGLDLTDPQAVEGHRLALEEVERLGEVLDSLLALARAERGRFELADIDAGEVAWARVVAWQPVAAKKQITLRYVRAPHALKARAVTTALDQALDALIDNAVKFSAEGSTVTIRPAAADNDGVDGVAVHVIDTGPGLTEEQRDLATERFWRAPGTQNVDGSGLGLPIVAVLVEASSGRLDLLANEPTGLHARLWFPAP</sequence>
<dbReference type="AlphaFoldDB" id="A0A919UF03"/>
<keyword evidence="8 15" id="KW-0418">Kinase</keyword>
<evidence type="ECO:0000256" key="11">
    <source>
        <dbReference type="ARBA" id="ARBA00023136"/>
    </source>
</evidence>
<evidence type="ECO:0000256" key="9">
    <source>
        <dbReference type="ARBA" id="ARBA00022989"/>
    </source>
</evidence>
<keyword evidence="6" id="KW-0808">Transferase</keyword>
<dbReference type="SUPFAM" id="SSF55874">
    <property type="entry name" value="ATPase domain of HSP90 chaperone/DNA topoisomerase II/histidine kinase"/>
    <property type="match status" value="1"/>
</dbReference>
<organism evidence="15 16">
    <name type="scientific">Dactylosporangium siamense</name>
    <dbReference type="NCBI Taxonomy" id="685454"/>
    <lineage>
        <taxon>Bacteria</taxon>
        <taxon>Bacillati</taxon>
        <taxon>Actinomycetota</taxon>
        <taxon>Actinomycetes</taxon>
        <taxon>Micromonosporales</taxon>
        <taxon>Micromonosporaceae</taxon>
        <taxon>Dactylosporangium</taxon>
    </lineage>
</organism>
<dbReference type="PANTHER" id="PTHR45436:SF15">
    <property type="entry name" value="SENSOR HISTIDINE KINASE CUSS"/>
    <property type="match status" value="1"/>
</dbReference>
<dbReference type="InterPro" id="IPR003661">
    <property type="entry name" value="HisK_dim/P_dom"/>
</dbReference>
<dbReference type="Proteomes" id="UP000660611">
    <property type="component" value="Unassembled WGS sequence"/>
</dbReference>
<keyword evidence="11 12" id="KW-0472">Membrane</keyword>
<evidence type="ECO:0000256" key="6">
    <source>
        <dbReference type="ARBA" id="ARBA00022679"/>
    </source>
</evidence>
<dbReference type="InterPro" id="IPR036890">
    <property type="entry name" value="HATPase_C_sf"/>
</dbReference>
<dbReference type="SMART" id="SM00388">
    <property type="entry name" value="HisKA"/>
    <property type="match status" value="1"/>
</dbReference>
<dbReference type="PROSITE" id="PS50885">
    <property type="entry name" value="HAMP"/>
    <property type="match status" value="1"/>
</dbReference>
<evidence type="ECO:0000256" key="4">
    <source>
        <dbReference type="ARBA" id="ARBA00012438"/>
    </source>
</evidence>
<evidence type="ECO:0000313" key="15">
    <source>
        <dbReference type="EMBL" id="GIG48148.1"/>
    </source>
</evidence>
<comment type="catalytic activity">
    <reaction evidence="1">
        <text>ATP + protein L-histidine = ADP + protein N-phospho-L-histidine.</text>
        <dbReference type="EC" id="2.7.13.3"/>
    </reaction>
</comment>
<dbReference type="InterPro" id="IPR003594">
    <property type="entry name" value="HATPase_dom"/>
</dbReference>
<dbReference type="InterPro" id="IPR005467">
    <property type="entry name" value="His_kinase_dom"/>
</dbReference>
<feature type="domain" description="HAMP" evidence="14">
    <location>
        <begin position="186"/>
        <end position="239"/>
    </location>
</feature>
<dbReference type="RefSeq" id="WP_203849861.1">
    <property type="nucleotide sequence ID" value="NZ_BAAAVW010000022.1"/>
</dbReference>
<dbReference type="Pfam" id="PF00672">
    <property type="entry name" value="HAMP"/>
    <property type="match status" value="1"/>
</dbReference>
<evidence type="ECO:0000256" key="7">
    <source>
        <dbReference type="ARBA" id="ARBA00022692"/>
    </source>
</evidence>
<evidence type="ECO:0000313" key="16">
    <source>
        <dbReference type="Proteomes" id="UP000660611"/>
    </source>
</evidence>
<dbReference type="Pfam" id="PF00512">
    <property type="entry name" value="HisKA"/>
    <property type="match status" value="1"/>
</dbReference>
<dbReference type="GO" id="GO:0005886">
    <property type="term" value="C:plasma membrane"/>
    <property type="evidence" value="ECO:0007669"/>
    <property type="project" value="UniProtKB-SubCell"/>
</dbReference>
<reference evidence="15" key="1">
    <citation type="submission" date="2021-01" db="EMBL/GenBank/DDBJ databases">
        <title>Whole genome shotgun sequence of Dactylosporangium siamense NBRC 106093.</title>
        <authorList>
            <person name="Komaki H."/>
            <person name="Tamura T."/>
        </authorList>
    </citation>
    <scope>NUCLEOTIDE SEQUENCE</scope>
    <source>
        <strain evidence="15">NBRC 106093</strain>
    </source>
</reference>
<keyword evidence="10" id="KW-0902">Two-component regulatory system</keyword>
<dbReference type="CDD" id="cd06225">
    <property type="entry name" value="HAMP"/>
    <property type="match status" value="1"/>
</dbReference>
<protein>
    <recommendedName>
        <fullName evidence="4">histidine kinase</fullName>
        <ecNumber evidence="4">2.7.13.3</ecNumber>
    </recommendedName>
</protein>
<gene>
    <name evidence="15" type="ORF">Dsi01nite_061890</name>
</gene>
<dbReference type="PRINTS" id="PR00344">
    <property type="entry name" value="BCTRLSENSOR"/>
</dbReference>
<comment type="caution">
    <text evidence="15">The sequence shown here is derived from an EMBL/GenBank/DDBJ whole genome shotgun (WGS) entry which is preliminary data.</text>
</comment>
<accession>A0A919UF03</accession>
<dbReference type="InterPro" id="IPR050428">
    <property type="entry name" value="TCS_sensor_his_kinase"/>
</dbReference>